<dbReference type="InterPro" id="IPR025915">
    <property type="entry name" value="Phage_gp49_66"/>
</dbReference>
<evidence type="ECO:0000313" key="2">
    <source>
        <dbReference type="Proteomes" id="UP000189628"/>
    </source>
</evidence>
<protein>
    <submittedName>
        <fullName evidence="1">Uncharacterized protein</fullName>
    </submittedName>
</protein>
<name>A0A1U9VEJ8_9RALS</name>
<proteinExistence type="predicted"/>
<evidence type="ECO:0000313" key="1">
    <source>
        <dbReference type="EMBL" id="AQW29102.1"/>
    </source>
</evidence>
<reference evidence="1 2" key="1">
    <citation type="submission" date="2017-02" db="EMBL/GenBank/DDBJ databases">
        <title>Blood Disease Bacterium A2-HR MARDI.</title>
        <authorList>
            <person name="Badrun R."/>
            <person name="Abu Bakar N."/>
            <person name="Laboh R."/>
        </authorList>
    </citation>
    <scope>NUCLEOTIDE SEQUENCE [LARGE SCALE GENOMIC DNA]</scope>
    <source>
        <strain evidence="1 2">A2-HR MARDI</strain>
    </source>
</reference>
<dbReference type="Pfam" id="PF13876">
    <property type="entry name" value="Phage_gp49_66"/>
    <property type="match status" value="1"/>
</dbReference>
<dbReference type="AlphaFoldDB" id="A0A1U9VEJ8"/>
<dbReference type="RefSeq" id="WP_078221847.1">
    <property type="nucleotide sequence ID" value="NZ_CP019911.1"/>
</dbReference>
<dbReference type="Proteomes" id="UP000189628">
    <property type="component" value="Chromosome"/>
</dbReference>
<dbReference type="EMBL" id="CP019911">
    <property type="protein sequence ID" value="AQW29102.1"/>
    <property type="molecule type" value="Genomic_DNA"/>
</dbReference>
<gene>
    <name evidence="1" type="ORF">B0B51_03130</name>
</gene>
<organism evidence="1 2">
    <name type="scientific">blood disease bacterium A2-HR MARDI</name>
    <dbReference type="NCBI Taxonomy" id="1944648"/>
    <lineage>
        <taxon>Bacteria</taxon>
        <taxon>Pseudomonadati</taxon>
        <taxon>Pseudomonadota</taxon>
        <taxon>Betaproteobacteria</taxon>
        <taxon>Burkholderiales</taxon>
        <taxon>Burkholderiaceae</taxon>
        <taxon>Ralstonia</taxon>
        <taxon>Ralstonia solanacearum species complex</taxon>
    </lineage>
</organism>
<sequence>MTQHYIGTKQITAWPEEKGGQLGYAVKYQDGYTSWCPKATFEAAYLAQGQDDTRIQEQMVDDFIVSHDSLRMGNHTVVLVRLRNGFSLIEESACVDPANYDHRVGERLALQKAKKQVWNLLGFLLATARNGVQRG</sequence>
<accession>A0A1U9VEJ8</accession>